<dbReference type="PANTHER" id="PTHR30535:SF34">
    <property type="entry name" value="MOLYBDATE-BINDING PROTEIN MOLA"/>
    <property type="match status" value="1"/>
</dbReference>
<dbReference type="PANTHER" id="PTHR30535">
    <property type="entry name" value="VITAMIN B12-BINDING PROTEIN"/>
    <property type="match status" value="1"/>
</dbReference>
<reference evidence="2 5" key="3">
    <citation type="submission" date="2023-07" db="EMBL/GenBank/DDBJ databases">
        <title>Genome content predicts the carbon catabolic preferences of heterotrophic bacteria.</title>
        <authorList>
            <person name="Gralka M."/>
        </authorList>
    </citation>
    <scope>NUCLEOTIDE SEQUENCE [LARGE SCALE GENOMIC DNA]</scope>
    <source>
        <strain evidence="2 5">4G03</strain>
    </source>
</reference>
<reference evidence="3 4" key="1">
    <citation type="journal article" date="2016" name="Nat. Commun.">
        <title>Microbial interactions lead to rapid micro-scale successions on model marine particles.</title>
        <authorList>
            <person name="Datta M.S."/>
            <person name="Sliwerska E."/>
            <person name="Gore J."/>
            <person name="Polz M.F."/>
            <person name="Cordero O.X."/>
        </authorList>
    </citation>
    <scope>NUCLEOTIDE SEQUENCE [LARGE SCALE GENOMIC DNA]</scope>
    <source>
        <strain evidence="3 4">4G03</strain>
    </source>
</reference>
<name>A0A2G1BWQ1_9FLAO</name>
<dbReference type="InterPro" id="IPR050902">
    <property type="entry name" value="ABC_Transporter_SBP"/>
</dbReference>
<evidence type="ECO:0000313" key="5">
    <source>
        <dbReference type="Proteomes" id="UP001242342"/>
    </source>
</evidence>
<dbReference type="Proteomes" id="UP000222163">
    <property type="component" value="Unassembled WGS sequence"/>
</dbReference>
<dbReference type="EMBL" id="JAUYVU010000002">
    <property type="protein sequence ID" value="MDP2540500.1"/>
    <property type="molecule type" value="Genomic_DNA"/>
</dbReference>
<gene>
    <name evidence="3" type="ORF">CSC81_02940</name>
    <name evidence="2" type="ORF">Q8W23_03325</name>
</gene>
<evidence type="ECO:0000259" key="1">
    <source>
        <dbReference type="PROSITE" id="PS50983"/>
    </source>
</evidence>
<dbReference type="InterPro" id="IPR002491">
    <property type="entry name" value="ABC_transptr_periplasmic_BD"/>
</dbReference>
<proteinExistence type="predicted"/>
<dbReference type="PROSITE" id="PS50983">
    <property type="entry name" value="FE_B12_PBP"/>
    <property type="match status" value="1"/>
</dbReference>
<dbReference type="Pfam" id="PF01497">
    <property type="entry name" value="Peripla_BP_2"/>
    <property type="match status" value="1"/>
</dbReference>
<dbReference type="SUPFAM" id="SSF53807">
    <property type="entry name" value="Helical backbone' metal receptor"/>
    <property type="match status" value="1"/>
</dbReference>
<organism evidence="3 4">
    <name type="scientific">Tenacibaculum discolor</name>
    <dbReference type="NCBI Taxonomy" id="361581"/>
    <lineage>
        <taxon>Bacteria</taxon>
        <taxon>Pseudomonadati</taxon>
        <taxon>Bacteroidota</taxon>
        <taxon>Flavobacteriia</taxon>
        <taxon>Flavobacteriales</taxon>
        <taxon>Flavobacteriaceae</taxon>
        <taxon>Tenacibaculum</taxon>
    </lineage>
</organism>
<sequence>MKRYLLIFSLLLLFTQCKQETKKTTEKKTSQSTVKYAKGFDIISENGAKKLIIKKAFQSSHEYFSYTLSNKTNLSKNEIKVPVEKMVITSTTHVPMLELLNAENTIVGFPHTKYVSSKRTRNRIDEGFIVELGLEQDMNTEKLIDIEPELVVGFALHPNTKLYQNIKKTGIPVIFNGDWLEETPLGRAEWIKFFGALYGKEKEADSIFTNIETEYLKAKKIAKKSDKQPTILSGSMFKDVWNVPAGESFIATFYNDANLNYLWKDTKGTGSLPLSFESVLEKGQHADFWFNCGLYATKEQLTTANIHYKEFDAFTNNKIFSIGHNKGETGGLIYFELSPVRPDLVLKDLIKITHPDLLPEYELTFYKEVE</sequence>
<dbReference type="EMBL" id="PDUU01000003">
    <property type="protein sequence ID" value="PHN98463.1"/>
    <property type="molecule type" value="Genomic_DNA"/>
</dbReference>
<feature type="domain" description="Fe/B12 periplasmic-binding" evidence="1">
    <location>
        <begin position="85"/>
        <end position="357"/>
    </location>
</feature>
<evidence type="ECO:0000313" key="2">
    <source>
        <dbReference type="EMBL" id="MDP2540500.1"/>
    </source>
</evidence>
<comment type="caution">
    <text evidence="3">The sequence shown here is derived from an EMBL/GenBank/DDBJ whole genome shotgun (WGS) entry which is preliminary data.</text>
</comment>
<dbReference type="AlphaFoldDB" id="A0A2G1BWQ1"/>
<dbReference type="RefSeq" id="WP_099214285.1">
    <property type="nucleotide sequence ID" value="NZ_JAUYVU010000002.1"/>
</dbReference>
<evidence type="ECO:0000313" key="4">
    <source>
        <dbReference type="Proteomes" id="UP000222163"/>
    </source>
</evidence>
<dbReference type="Gene3D" id="3.40.50.1980">
    <property type="entry name" value="Nitrogenase molybdenum iron protein domain"/>
    <property type="match status" value="2"/>
</dbReference>
<evidence type="ECO:0000313" key="3">
    <source>
        <dbReference type="EMBL" id="PHN98463.1"/>
    </source>
</evidence>
<keyword evidence="5" id="KW-1185">Reference proteome</keyword>
<dbReference type="GO" id="GO:0071281">
    <property type="term" value="P:cellular response to iron ion"/>
    <property type="evidence" value="ECO:0007669"/>
    <property type="project" value="TreeGrafter"/>
</dbReference>
<dbReference type="Proteomes" id="UP001242342">
    <property type="component" value="Unassembled WGS sequence"/>
</dbReference>
<accession>A0A2G1BWQ1</accession>
<protein>
    <submittedName>
        <fullName evidence="3">ABC transporter substrate-binding protein</fullName>
    </submittedName>
</protein>
<reference evidence="3" key="2">
    <citation type="submission" date="2017-10" db="EMBL/GenBank/DDBJ databases">
        <authorList>
            <person name="Enke T.N."/>
            <person name="Cordero O.X."/>
        </authorList>
    </citation>
    <scope>NUCLEOTIDE SEQUENCE</scope>
    <source>
        <strain evidence="3">4G03</strain>
    </source>
</reference>